<dbReference type="SUPFAM" id="SSF103473">
    <property type="entry name" value="MFS general substrate transporter"/>
    <property type="match status" value="1"/>
</dbReference>
<comment type="subcellular location">
    <subcellularLocation>
        <location evidence="1">Cell membrane</location>
        <topology evidence="1">Multi-pass membrane protein</topology>
    </subcellularLocation>
</comment>
<dbReference type="PROSITE" id="PS50850">
    <property type="entry name" value="MFS"/>
    <property type="match status" value="1"/>
</dbReference>
<evidence type="ECO:0000256" key="2">
    <source>
        <dbReference type="ARBA" id="ARBA00022448"/>
    </source>
</evidence>
<feature type="transmembrane region" description="Helical" evidence="7">
    <location>
        <begin position="216"/>
        <end position="240"/>
    </location>
</feature>
<dbReference type="RefSeq" id="WP_379705531.1">
    <property type="nucleotide sequence ID" value="NZ_JBHSCZ010000001.1"/>
</dbReference>
<feature type="domain" description="Major facilitator superfamily (MFS) profile" evidence="8">
    <location>
        <begin position="214"/>
        <end position="422"/>
    </location>
</feature>
<dbReference type="Gene3D" id="1.20.1250.20">
    <property type="entry name" value="MFS general substrate transporter like domains"/>
    <property type="match status" value="2"/>
</dbReference>
<proteinExistence type="predicted"/>
<keyword evidence="4 7" id="KW-0812">Transmembrane</keyword>
<feature type="transmembrane region" description="Helical" evidence="7">
    <location>
        <begin position="167"/>
        <end position="187"/>
    </location>
</feature>
<evidence type="ECO:0000313" key="10">
    <source>
        <dbReference type="Proteomes" id="UP001595907"/>
    </source>
</evidence>
<keyword evidence="6 7" id="KW-0472">Membrane</keyword>
<feature type="transmembrane region" description="Helical" evidence="7">
    <location>
        <begin position="51"/>
        <end position="68"/>
    </location>
</feature>
<feature type="transmembrane region" description="Helical" evidence="7">
    <location>
        <begin position="138"/>
        <end position="155"/>
    </location>
</feature>
<feature type="transmembrane region" description="Helical" evidence="7">
    <location>
        <begin position="75"/>
        <end position="91"/>
    </location>
</feature>
<keyword evidence="3" id="KW-1003">Cell membrane</keyword>
<accession>A0ABV8QM18</accession>
<dbReference type="InterPro" id="IPR020846">
    <property type="entry name" value="MFS_dom"/>
</dbReference>
<evidence type="ECO:0000256" key="5">
    <source>
        <dbReference type="ARBA" id="ARBA00022989"/>
    </source>
</evidence>
<feature type="transmembrane region" description="Helical" evidence="7">
    <location>
        <begin position="7"/>
        <end position="31"/>
    </location>
</feature>
<dbReference type="InterPro" id="IPR004740">
    <property type="entry name" value="Nuc_H_symport"/>
</dbReference>
<evidence type="ECO:0000256" key="3">
    <source>
        <dbReference type="ARBA" id="ARBA00022475"/>
    </source>
</evidence>
<name>A0ABV8QM18_9BACT</name>
<comment type="caution">
    <text evidence="9">The sequence shown here is derived from an EMBL/GenBank/DDBJ whole genome shotgun (WGS) entry which is preliminary data.</text>
</comment>
<dbReference type="InterPro" id="IPR036259">
    <property type="entry name" value="MFS_trans_sf"/>
</dbReference>
<dbReference type="NCBIfam" id="TIGR00889">
    <property type="entry name" value="2A0110"/>
    <property type="match status" value="1"/>
</dbReference>
<dbReference type="PANTHER" id="PTHR23522">
    <property type="entry name" value="BLL5896 PROTEIN"/>
    <property type="match status" value="1"/>
</dbReference>
<feature type="transmembrane region" description="Helical" evidence="7">
    <location>
        <begin position="287"/>
        <end position="306"/>
    </location>
</feature>
<organism evidence="9 10">
    <name type="scientific">Ferruginibacter yonginensis</name>
    <dbReference type="NCBI Taxonomy" id="1310416"/>
    <lineage>
        <taxon>Bacteria</taxon>
        <taxon>Pseudomonadati</taxon>
        <taxon>Bacteroidota</taxon>
        <taxon>Chitinophagia</taxon>
        <taxon>Chitinophagales</taxon>
        <taxon>Chitinophagaceae</taxon>
        <taxon>Ferruginibacter</taxon>
    </lineage>
</organism>
<gene>
    <name evidence="9" type="ORF">ACFOWM_00545</name>
</gene>
<evidence type="ECO:0000259" key="8">
    <source>
        <dbReference type="PROSITE" id="PS50850"/>
    </source>
</evidence>
<feature type="transmembrane region" description="Helical" evidence="7">
    <location>
        <begin position="388"/>
        <end position="407"/>
    </location>
</feature>
<dbReference type="PANTHER" id="PTHR23522:SF4">
    <property type="entry name" value="NUCLEOSIDE PERMEASE NUPG-RELATED"/>
    <property type="match status" value="1"/>
</dbReference>
<feature type="transmembrane region" description="Helical" evidence="7">
    <location>
        <begin position="103"/>
        <end position="126"/>
    </location>
</feature>
<dbReference type="EMBL" id="JBHSCZ010000001">
    <property type="protein sequence ID" value="MFC4261350.1"/>
    <property type="molecule type" value="Genomic_DNA"/>
</dbReference>
<keyword evidence="10" id="KW-1185">Reference proteome</keyword>
<sequence length="422" mass="46809">MQIRFRLTVLSFLQFFVWGIWLISLGGYMFINFNNPVDPNLGFKIGSTYGTMGWASLFMPAIVGILADKYIRAEILLAICHFAAAISLYYASTVTTATDMITAIFMVSCFYMPTISLSNSISYSLLTKHNYDVQKSFAPIRVWGTVGFIVAEWAVDLLGWTQNNTQFYFAAAAEVCVALYCFSLPKIETIKSTEKKSFVTRLGLDAFSLFKNPTMLVFFLFAMLLGAALQITNMFGNPFLGDFGKNALYADSFAVKHSNILISLSQISETLFILAIPFFLKRFGIKQVMLISMVAWVLRFGLFGIGNPGAGLSFLVLSMIVYGMAFDFFNISGSLFVDKEAKPEIRASAQGLFMLMTNGLGAILGGAFAGKVVDVFTDATGNKDWPSIWYSFAGYALLLAILFPLVFKYKHRKDAIPDTLSH</sequence>
<dbReference type="Pfam" id="PF03825">
    <property type="entry name" value="Nuc_H_symport"/>
    <property type="match status" value="1"/>
</dbReference>
<keyword evidence="5 7" id="KW-1133">Transmembrane helix</keyword>
<protein>
    <submittedName>
        <fullName evidence="9">Nucleoside permease</fullName>
    </submittedName>
</protein>
<evidence type="ECO:0000256" key="4">
    <source>
        <dbReference type="ARBA" id="ARBA00022692"/>
    </source>
</evidence>
<feature type="transmembrane region" description="Helical" evidence="7">
    <location>
        <begin position="312"/>
        <end position="337"/>
    </location>
</feature>
<evidence type="ECO:0000256" key="6">
    <source>
        <dbReference type="ARBA" id="ARBA00023136"/>
    </source>
</evidence>
<dbReference type="CDD" id="cd06177">
    <property type="entry name" value="MFS_NHS"/>
    <property type="match status" value="1"/>
</dbReference>
<dbReference type="Proteomes" id="UP001595907">
    <property type="component" value="Unassembled WGS sequence"/>
</dbReference>
<evidence type="ECO:0000313" key="9">
    <source>
        <dbReference type="EMBL" id="MFC4261350.1"/>
    </source>
</evidence>
<reference evidence="10" key="1">
    <citation type="journal article" date="2019" name="Int. J. Syst. Evol. Microbiol.">
        <title>The Global Catalogue of Microorganisms (GCM) 10K type strain sequencing project: providing services to taxonomists for standard genome sequencing and annotation.</title>
        <authorList>
            <consortium name="The Broad Institute Genomics Platform"/>
            <consortium name="The Broad Institute Genome Sequencing Center for Infectious Disease"/>
            <person name="Wu L."/>
            <person name="Ma J."/>
        </authorList>
    </citation>
    <scope>NUCLEOTIDE SEQUENCE [LARGE SCALE GENOMIC DNA]</scope>
    <source>
        <strain evidence="10">CECT 8289</strain>
    </source>
</reference>
<evidence type="ECO:0000256" key="1">
    <source>
        <dbReference type="ARBA" id="ARBA00004651"/>
    </source>
</evidence>
<feature type="transmembrane region" description="Helical" evidence="7">
    <location>
        <begin position="260"/>
        <end position="280"/>
    </location>
</feature>
<feature type="transmembrane region" description="Helical" evidence="7">
    <location>
        <begin position="349"/>
        <end position="368"/>
    </location>
</feature>
<evidence type="ECO:0000256" key="7">
    <source>
        <dbReference type="SAM" id="Phobius"/>
    </source>
</evidence>
<keyword evidence="2" id="KW-0813">Transport</keyword>